<keyword evidence="2" id="KW-1185">Reference proteome</keyword>
<gene>
    <name evidence="1" type="ORF">H6G81_18505</name>
</gene>
<sequence>MGNGHGALVIILFLFPFPFPPISARTTLKDALNFADWLRDRYRCT</sequence>
<dbReference type="Proteomes" id="UP000660380">
    <property type="component" value="Unassembled WGS sequence"/>
</dbReference>
<protein>
    <submittedName>
        <fullName evidence="1">Uncharacterized protein</fullName>
    </submittedName>
</protein>
<comment type="caution">
    <text evidence="1">The sequence shown here is derived from an EMBL/GenBank/DDBJ whole genome shotgun (WGS) entry which is preliminary data.</text>
</comment>
<evidence type="ECO:0000313" key="2">
    <source>
        <dbReference type="Proteomes" id="UP000660380"/>
    </source>
</evidence>
<dbReference type="RefSeq" id="WP_186227587.1">
    <property type="nucleotide sequence ID" value="NZ_JACJTA010000041.1"/>
</dbReference>
<organism evidence="1 2">
    <name type="scientific">Scytonema hofmannii FACHB-248</name>
    <dbReference type="NCBI Taxonomy" id="1842502"/>
    <lineage>
        <taxon>Bacteria</taxon>
        <taxon>Bacillati</taxon>
        <taxon>Cyanobacteriota</taxon>
        <taxon>Cyanophyceae</taxon>
        <taxon>Nostocales</taxon>
        <taxon>Scytonemataceae</taxon>
        <taxon>Scytonema</taxon>
    </lineage>
</organism>
<accession>A0ABR8GSM2</accession>
<proteinExistence type="predicted"/>
<name>A0ABR8GSM2_9CYAN</name>
<dbReference type="EMBL" id="JACJTA010000041">
    <property type="protein sequence ID" value="MBD2606467.1"/>
    <property type="molecule type" value="Genomic_DNA"/>
</dbReference>
<evidence type="ECO:0000313" key="1">
    <source>
        <dbReference type="EMBL" id="MBD2606467.1"/>
    </source>
</evidence>
<reference evidence="1 2" key="1">
    <citation type="journal article" date="2020" name="ISME J.">
        <title>Comparative genomics reveals insights into cyanobacterial evolution and habitat adaptation.</title>
        <authorList>
            <person name="Chen M.Y."/>
            <person name="Teng W.K."/>
            <person name="Zhao L."/>
            <person name="Hu C.X."/>
            <person name="Zhou Y.K."/>
            <person name="Han B.P."/>
            <person name="Song L.R."/>
            <person name="Shu W.S."/>
        </authorList>
    </citation>
    <scope>NUCLEOTIDE SEQUENCE [LARGE SCALE GENOMIC DNA]</scope>
    <source>
        <strain evidence="1 2">FACHB-248</strain>
    </source>
</reference>